<dbReference type="EMBL" id="KV419407">
    <property type="protein sequence ID" value="KZS93338.1"/>
    <property type="molecule type" value="Genomic_DNA"/>
</dbReference>
<evidence type="ECO:0000313" key="2">
    <source>
        <dbReference type="EMBL" id="KZS93338.1"/>
    </source>
</evidence>
<organism evidence="2 3">
    <name type="scientific">Sistotremastrum niveocremeum HHB9708</name>
    <dbReference type="NCBI Taxonomy" id="1314777"/>
    <lineage>
        <taxon>Eukaryota</taxon>
        <taxon>Fungi</taxon>
        <taxon>Dikarya</taxon>
        <taxon>Basidiomycota</taxon>
        <taxon>Agaricomycotina</taxon>
        <taxon>Agaricomycetes</taxon>
        <taxon>Sistotremastrales</taxon>
        <taxon>Sistotremastraceae</taxon>
        <taxon>Sertulicium</taxon>
        <taxon>Sertulicium niveocremeum</taxon>
    </lineage>
</organism>
<gene>
    <name evidence="2" type="ORF">SISNIDRAFT_495486</name>
</gene>
<dbReference type="SUPFAM" id="SSF55021">
    <property type="entry name" value="ACT-like"/>
    <property type="match status" value="1"/>
</dbReference>
<evidence type="ECO:0000259" key="1">
    <source>
        <dbReference type="Pfam" id="PF13840"/>
    </source>
</evidence>
<dbReference type="AlphaFoldDB" id="A0A164ULB7"/>
<dbReference type="GO" id="GO:0046394">
    <property type="term" value="P:carboxylic acid biosynthetic process"/>
    <property type="evidence" value="ECO:0007669"/>
    <property type="project" value="UniProtKB-ARBA"/>
</dbReference>
<dbReference type="Proteomes" id="UP000076722">
    <property type="component" value="Unassembled WGS sequence"/>
</dbReference>
<dbReference type="GO" id="GO:0006520">
    <property type="term" value="P:amino acid metabolic process"/>
    <property type="evidence" value="ECO:0007669"/>
    <property type="project" value="UniProtKB-ARBA"/>
</dbReference>
<name>A0A164ULB7_9AGAM</name>
<dbReference type="Pfam" id="PF13840">
    <property type="entry name" value="ACT_7"/>
    <property type="match status" value="1"/>
</dbReference>
<dbReference type="InterPro" id="IPR027795">
    <property type="entry name" value="CASTOR_ACT_dom"/>
</dbReference>
<dbReference type="Gene3D" id="3.30.2130.10">
    <property type="entry name" value="VC0802-like"/>
    <property type="match status" value="1"/>
</dbReference>
<proteinExistence type="predicted"/>
<protein>
    <recommendedName>
        <fullName evidence="1">CASTOR ACT domain-containing protein</fullName>
    </recommendedName>
</protein>
<dbReference type="PANTHER" id="PTHR31131:SF6">
    <property type="entry name" value="CASTOR ACT DOMAIN-CONTAINING PROTEIN"/>
    <property type="match status" value="1"/>
</dbReference>
<dbReference type="OrthoDB" id="58529at2759"/>
<dbReference type="PANTHER" id="PTHR31131">
    <property type="entry name" value="CHROMOSOME 1, WHOLE GENOME SHOTGUN SEQUENCE"/>
    <property type="match status" value="1"/>
</dbReference>
<sequence length="138" mass="15068">MPPPTPSPSLHLELLPLPLYLEQLHGEDPVPSELLLRLSSEKENGFLSITRTATETSIVSDVPTTGSTKWACLKVVGPMDLGLTGIMSAITEPLKRASVPVFAISTWDTDYVLIPYAKRNEGVSAMQNDGWVFDHLPL</sequence>
<feature type="domain" description="CASTOR ACT" evidence="1">
    <location>
        <begin position="69"/>
        <end position="126"/>
    </location>
</feature>
<dbReference type="InterPro" id="IPR051719">
    <property type="entry name" value="CASTOR_mTORC1"/>
</dbReference>
<keyword evidence="3" id="KW-1185">Reference proteome</keyword>
<reference evidence="2 3" key="1">
    <citation type="journal article" date="2016" name="Mol. Biol. Evol.">
        <title>Comparative Genomics of Early-Diverging Mushroom-Forming Fungi Provides Insights into the Origins of Lignocellulose Decay Capabilities.</title>
        <authorList>
            <person name="Nagy L.G."/>
            <person name="Riley R."/>
            <person name="Tritt A."/>
            <person name="Adam C."/>
            <person name="Daum C."/>
            <person name="Floudas D."/>
            <person name="Sun H."/>
            <person name="Yadav J.S."/>
            <person name="Pangilinan J."/>
            <person name="Larsson K.H."/>
            <person name="Matsuura K."/>
            <person name="Barry K."/>
            <person name="Labutti K."/>
            <person name="Kuo R."/>
            <person name="Ohm R.A."/>
            <person name="Bhattacharya S.S."/>
            <person name="Shirouzu T."/>
            <person name="Yoshinaga Y."/>
            <person name="Martin F.M."/>
            <person name="Grigoriev I.V."/>
            <person name="Hibbett D.S."/>
        </authorList>
    </citation>
    <scope>NUCLEOTIDE SEQUENCE [LARGE SCALE GENOMIC DNA]</scope>
    <source>
        <strain evidence="2 3">HHB9708</strain>
    </source>
</reference>
<accession>A0A164ULB7</accession>
<dbReference type="InterPro" id="IPR045865">
    <property type="entry name" value="ACT-like_dom_sf"/>
</dbReference>
<evidence type="ECO:0000313" key="3">
    <source>
        <dbReference type="Proteomes" id="UP000076722"/>
    </source>
</evidence>